<dbReference type="InterPro" id="IPR027624">
    <property type="entry name" value="TOMM_cyclo_SagD"/>
</dbReference>
<feature type="domain" description="YcaO" evidence="1">
    <location>
        <begin position="254"/>
        <end position="635"/>
    </location>
</feature>
<dbReference type="Pfam" id="PF02624">
    <property type="entry name" value="YcaO"/>
    <property type="match status" value="1"/>
</dbReference>
<protein>
    <submittedName>
        <fullName evidence="2">TOMM leader peptide-binding protein</fullName>
    </submittedName>
</protein>
<dbReference type="Gene3D" id="3.30.1330.230">
    <property type="match status" value="1"/>
</dbReference>
<keyword evidence="3" id="KW-1185">Reference proteome</keyword>
<dbReference type="Gene3D" id="3.30.160.660">
    <property type="match status" value="1"/>
</dbReference>
<dbReference type="PROSITE" id="PS51664">
    <property type="entry name" value="YCAO"/>
    <property type="match status" value="1"/>
</dbReference>
<dbReference type="InterPro" id="IPR003776">
    <property type="entry name" value="YcaO-like_dom"/>
</dbReference>
<dbReference type="Gene3D" id="3.30.40.250">
    <property type="match status" value="1"/>
</dbReference>
<proteinExistence type="predicted"/>
<dbReference type="AlphaFoldDB" id="A0A5N0E6P4"/>
<dbReference type="Gene3D" id="3.40.50.720">
    <property type="entry name" value="NAD(P)-binding Rossmann-like Domain"/>
    <property type="match status" value="1"/>
</dbReference>
<dbReference type="EMBL" id="VXLC01000025">
    <property type="protein sequence ID" value="KAA8883835.1"/>
    <property type="molecule type" value="Genomic_DNA"/>
</dbReference>
<dbReference type="Proteomes" id="UP000323876">
    <property type="component" value="Unassembled WGS sequence"/>
</dbReference>
<dbReference type="NCBIfam" id="TIGR03604">
    <property type="entry name" value="TOMM_cyclo_SagD"/>
    <property type="match status" value="1"/>
</dbReference>
<evidence type="ECO:0000313" key="2">
    <source>
        <dbReference type="EMBL" id="KAA8883835.1"/>
    </source>
</evidence>
<dbReference type="PANTHER" id="PTHR37809">
    <property type="entry name" value="RIBOSOMAL PROTEIN S12 METHYLTHIOTRANSFERASE ACCESSORY FACTOR YCAO"/>
    <property type="match status" value="1"/>
</dbReference>
<dbReference type="OrthoDB" id="2379922at2"/>
<comment type="caution">
    <text evidence="2">The sequence shown here is derived from an EMBL/GenBank/DDBJ whole genome shotgun (WGS) entry which is preliminary data.</text>
</comment>
<dbReference type="InterPro" id="IPR022291">
    <property type="entry name" value="Bacteriocin_synth_cyclodeHase"/>
</dbReference>
<sequence length="635" mass="68513">MRSGWCSMGYEVAVSGEGLLAAAVRAALTAAGNRATGDRQSCAALVVADDGEDTALPMVDMPWVPLRLNHTRVLVGPGRLPGKPGCPTCAHRRREHNRADAPQRAALTEKFGAALLRRPSPLLLETTAAAAAALAVAEVERLVAGTSDATQWSLDLQTAAISAHPIMADPLCPDCAEPPGSSSDFARTLLAPTPKPHPRRLRTRDLTADLPELQRIYVDADTGMVRAITTWTTATCPMSKAALESEQAPASSHGYGRGFEVDATKAAAVAEALERLGGQRPRGAGTAVRAAYSAVADRAIDPRSFGLYSDEGYNAPGFPFHRYHPDLEIPWLWAYSFARAEPVLVPQCLAYYGVHGGRFAYETSNGCAVGSSLAEAALHGLLEVTERDAFLLTWYARLPAPRVDLNSAVDRRIPLLADLVAHEFGYEVMAFDCTTEAKVPAYWLMAVDRTPDDGRPRVLCGAAAHVFAEQALLSGVQEMVAMLEGFVARYDREAAGRLVADDNKVADMDDHSILYGHPEAFARLGFLPIDGPLESISGDSWPEYTDLTEDLRQLADRYVASGLDVLVVDETSPEHRAGGFACAKVLVPGTLPMTFGHRNRRVHGLPRIRRAPRILGYADRDLAADEVNPYPHPFP</sequence>
<evidence type="ECO:0000259" key="1">
    <source>
        <dbReference type="PROSITE" id="PS51664"/>
    </source>
</evidence>
<accession>A0A5N0E6P4</accession>
<evidence type="ECO:0000313" key="3">
    <source>
        <dbReference type="Proteomes" id="UP000323876"/>
    </source>
</evidence>
<organism evidence="2 3">
    <name type="scientific">Nocardia colli</name>
    <dbReference type="NCBI Taxonomy" id="2545717"/>
    <lineage>
        <taxon>Bacteria</taxon>
        <taxon>Bacillati</taxon>
        <taxon>Actinomycetota</taxon>
        <taxon>Actinomycetes</taxon>
        <taxon>Mycobacteriales</taxon>
        <taxon>Nocardiaceae</taxon>
        <taxon>Nocardia</taxon>
    </lineage>
</organism>
<dbReference type="NCBIfam" id="TIGR03882">
    <property type="entry name" value="cyclo_dehyd_2"/>
    <property type="match status" value="1"/>
</dbReference>
<reference evidence="2 3" key="1">
    <citation type="submission" date="2019-09" db="EMBL/GenBank/DDBJ databases">
        <authorList>
            <person name="Wang X."/>
        </authorList>
    </citation>
    <scope>NUCLEOTIDE SEQUENCE [LARGE SCALE GENOMIC DNA]</scope>
    <source>
        <strain evidence="2 3">CICC 11023</strain>
    </source>
</reference>
<gene>
    <name evidence="2" type="ORF">F3087_36855</name>
</gene>
<name>A0A5N0E6P4_9NOCA</name>
<dbReference type="PANTHER" id="PTHR37809:SF1">
    <property type="entry name" value="RIBOSOMAL PROTEIN S12 METHYLTHIOTRANSFERASE ACCESSORY FACTOR YCAO"/>
    <property type="match status" value="1"/>
</dbReference>